<name>A0A8X6HLF1_TRICU</name>
<evidence type="ECO:0000313" key="2">
    <source>
        <dbReference type="EMBL" id="GFR24440.1"/>
    </source>
</evidence>
<proteinExistence type="predicted"/>
<protein>
    <submittedName>
        <fullName evidence="2">Uncharacterized protein</fullName>
    </submittedName>
</protein>
<feature type="transmembrane region" description="Helical" evidence="1">
    <location>
        <begin position="95"/>
        <end position="116"/>
    </location>
</feature>
<comment type="caution">
    <text evidence="2">The sequence shown here is derived from an EMBL/GenBank/DDBJ whole genome shotgun (WGS) entry which is preliminary data.</text>
</comment>
<keyword evidence="1" id="KW-1133">Transmembrane helix</keyword>
<dbReference type="AlphaFoldDB" id="A0A8X6HLF1"/>
<keyword evidence="1" id="KW-0812">Transmembrane</keyword>
<keyword evidence="1" id="KW-0472">Membrane</keyword>
<gene>
    <name evidence="2" type="primary">Wcon_00549</name>
    <name evidence="2" type="ORF">TNCT_413501</name>
</gene>
<reference evidence="2" key="1">
    <citation type="submission" date="2020-07" db="EMBL/GenBank/DDBJ databases">
        <title>Multicomponent nature underlies the extraordinary mechanical properties of spider dragline silk.</title>
        <authorList>
            <person name="Kono N."/>
            <person name="Nakamura H."/>
            <person name="Mori M."/>
            <person name="Yoshida Y."/>
            <person name="Ohtoshi R."/>
            <person name="Malay A.D."/>
            <person name="Moran D.A.P."/>
            <person name="Tomita M."/>
            <person name="Numata K."/>
            <person name="Arakawa K."/>
        </authorList>
    </citation>
    <scope>NUCLEOTIDE SEQUENCE</scope>
</reference>
<organism evidence="2 3">
    <name type="scientific">Trichonephila clavata</name>
    <name type="common">Joro spider</name>
    <name type="synonym">Nephila clavata</name>
    <dbReference type="NCBI Taxonomy" id="2740835"/>
    <lineage>
        <taxon>Eukaryota</taxon>
        <taxon>Metazoa</taxon>
        <taxon>Ecdysozoa</taxon>
        <taxon>Arthropoda</taxon>
        <taxon>Chelicerata</taxon>
        <taxon>Arachnida</taxon>
        <taxon>Araneae</taxon>
        <taxon>Araneomorphae</taxon>
        <taxon>Entelegynae</taxon>
        <taxon>Araneoidea</taxon>
        <taxon>Nephilidae</taxon>
        <taxon>Trichonephila</taxon>
    </lineage>
</organism>
<evidence type="ECO:0000313" key="3">
    <source>
        <dbReference type="Proteomes" id="UP000887116"/>
    </source>
</evidence>
<keyword evidence="3" id="KW-1185">Reference proteome</keyword>
<dbReference type="Proteomes" id="UP000887116">
    <property type="component" value="Unassembled WGS sequence"/>
</dbReference>
<dbReference type="EMBL" id="BMAO01008523">
    <property type="protein sequence ID" value="GFR24440.1"/>
    <property type="molecule type" value="Genomic_DNA"/>
</dbReference>
<accession>A0A8X6HLF1</accession>
<sequence>MEESMLTNSDEQRELSLEERYIIKSLWSIESNICSTGSVEEKIDKIDKECLECTAKILYKFGELNDEEKQQDSDLAAEKLKIAEEISNPKSKPNACRTCCALSGGAIIGAAIAYLAGAATLAPAIVAVAVFIAATVVGALVGYGIGKFCEKVSEEKQNDPDMSMCTAIKNVLIPECLIHKLDRLRFTDNLKNRHSATS</sequence>
<feature type="transmembrane region" description="Helical" evidence="1">
    <location>
        <begin position="122"/>
        <end position="146"/>
    </location>
</feature>
<evidence type="ECO:0000256" key="1">
    <source>
        <dbReference type="SAM" id="Phobius"/>
    </source>
</evidence>